<evidence type="ECO:0000256" key="2">
    <source>
        <dbReference type="ARBA" id="ARBA00004496"/>
    </source>
</evidence>
<dbReference type="InterPro" id="IPR012340">
    <property type="entry name" value="NA-bd_OB-fold"/>
</dbReference>
<dbReference type="EC" id="3.1.13.1" evidence="8"/>
<dbReference type="GO" id="GO:0006402">
    <property type="term" value="P:mRNA catabolic process"/>
    <property type="evidence" value="ECO:0007669"/>
    <property type="project" value="TreeGrafter"/>
</dbReference>
<dbReference type="InterPro" id="IPR004476">
    <property type="entry name" value="RNase_II/RNase_R"/>
</dbReference>
<dbReference type="SUPFAM" id="SSF50249">
    <property type="entry name" value="Nucleic acid-binding proteins"/>
    <property type="match status" value="4"/>
</dbReference>
<dbReference type="SMART" id="SM00955">
    <property type="entry name" value="RNB"/>
    <property type="match status" value="1"/>
</dbReference>
<dbReference type="NCBIfam" id="TIGR02063">
    <property type="entry name" value="RNase_R"/>
    <property type="match status" value="1"/>
</dbReference>
<dbReference type="GO" id="GO:0003723">
    <property type="term" value="F:RNA binding"/>
    <property type="evidence" value="ECO:0007669"/>
    <property type="project" value="UniProtKB-UniRule"/>
</dbReference>
<dbReference type="SMART" id="SM00357">
    <property type="entry name" value="CSP"/>
    <property type="match status" value="2"/>
</dbReference>
<dbReference type="Gene3D" id="2.40.50.140">
    <property type="entry name" value="Nucleic acid-binding proteins"/>
    <property type="match status" value="3"/>
</dbReference>
<evidence type="ECO:0000256" key="5">
    <source>
        <dbReference type="ARBA" id="ARBA00022801"/>
    </source>
</evidence>
<dbReference type="AlphaFoldDB" id="A0A4Q7P0Z7"/>
<keyword evidence="11" id="KW-1185">Reference proteome</keyword>
<dbReference type="InterPro" id="IPR003029">
    <property type="entry name" value="S1_domain"/>
</dbReference>
<dbReference type="CDD" id="cd04471">
    <property type="entry name" value="S1_RNase_R"/>
    <property type="match status" value="1"/>
</dbReference>
<keyword evidence="3 8" id="KW-0963">Cytoplasm</keyword>
<dbReference type="GO" id="GO:0008859">
    <property type="term" value="F:exoribonuclease II activity"/>
    <property type="evidence" value="ECO:0007669"/>
    <property type="project" value="UniProtKB-UniRule"/>
</dbReference>
<accession>A0A4Q7P0Z7</accession>
<dbReference type="GO" id="GO:0005829">
    <property type="term" value="C:cytosol"/>
    <property type="evidence" value="ECO:0007669"/>
    <property type="project" value="TreeGrafter"/>
</dbReference>
<evidence type="ECO:0000313" key="11">
    <source>
        <dbReference type="Proteomes" id="UP000292927"/>
    </source>
</evidence>
<evidence type="ECO:0000256" key="8">
    <source>
        <dbReference type="HAMAP-Rule" id="MF_01895"/>
    </source>
</evidence>
<comment type="function">
    <text evidence="8">3'-5' exoribonuclease that releases 5'-nucleoside monophosphates and is involved in maturation of structured RNAs.</text>
</comment>
<keyword evidence="6 8" id="KW-0269">Exonuclease</keyword>
<dbReference type="EMBL" id="SGXF01000006">
    <property type="protein sequence ID" value="RZS93040.1"/>
    <property type="molecule type" value="Genomic_DNA"/>
</dbReference>
<proteinExistence type="inferred from homology"/>
<organism evidence="10 11">
    <name type="scientific">Cuneatibacter caecimuris</name>
    <dbReference type="NCBI Taxonomy" id="1796618"/>
    <lineage>
        <taxon>Bacteria</taxon>
        <taxon>Bacillati</taxon>
        <taxon>Bacillota</taxon>
        <taxon>Clostridia</taxon>
        <taxon>Lachnospirales</taxon>
        <taxon>Lachnospiraceae</taxon>
        <taxon>Cuneatibacter</taxon>
    </lineage>
</organism>
<comment type="subcellular location">
    <subcellularLocation>
        <location evidence="2 8">Cytoplasm</location>
    </subcellularLocation>
</comment>
<dbReference type="HAMAP" id="MF_01895">
    <property type="entry name" value="RNase_R"/>
    <property type="match status" value="1"/>
</dbReference>
<comment type="caution">
    <text evidence="10">The sequence shown here is derived from an EMBL/GenBank/DDBJ whole genome shotgun (WGS) entry which is preliminary data.</text>
</comment>
<evidence type="ECO:0000256" key="1">
    <source>
        <dbReference type="ARBA" id="ARBA00001849"/>
    </source>
</evidence>
<dbReference type="InterPro" id="IPR011129">
    <property type="entry name" value="CSD"/>
</dbReference>
<dbReference type="NCBIfam" id="TIGR00358">
    <property type="entry name" value="3_prime_RNase"/>
    <property type="match status" value="1"/>
</dbReference>
<evidence type="ECO:0000256" key="7">
    <source>
        <dbReference type="ARBA" id="ARBA00022884"/>
    </source>
</evidence>
<feature type="domain" description="S1 motif" evidence="9">
    <location>
        <begin position="627"/>
        <end position="711"/>
    </location>
</feature>
<dbReference type="SMART" id="SM00316">
    <property type="entry name" value="S1"/>
    <property type="match status" value="1"/>
</dbReference>
<comment type="similarity">
    <text evidence="8">Belongs to the RNR ribonuclease family. RNase R subfamily.</text>
</comment>
<dbReference type="InterPro" id="IPR011805">
    <property type="entry name" value="RNase_R"/>
</dbReference>
<evidence type="ECO:0000256" key="6">
    <source>
        <dbReference type="ARBA" id="ARBA00022839"/>
    </source>
</evidence>
<dbReference type="Pfam" id="PF00773">
    <property type="entry name" value="RNB"/>
    <property type="match status" value="1"/>
</dbReference>
<dbReference type="Pfam" id="PF17876">
    <property type="entry name" value="CSD2"/>
    <property type="match status" value="1"/>
</dbReference>
<keyword evidence="7 8" id="KW-0694">RNA-binding</keyword>
<evidence type="ECO:0000256" key="4">
    <source>
        <dbReference type="ARBA" id="ARBA00022722"/>
    </source>
</evidence>
<evidence type="ECO:0000313" key="10">
    <source>
        <dbReference type="EMBL" id="RZS93040.1"/>
    </source>
</evidence>
<sequence>MEEEILNQRKQMLTALMKDPQYRPMKIKELAILLGIPKEKREELKTVLDILVAEGKIGLSSRGKYTKPGQEVINGRFVSNVRGFGFVESDELNQDLFIPAGETKNAMPGDLVQAAVLRPASGQRRAEGRIVKILEHAVSQIVGTYQKSRHYGFVIPDNQKFSSDLFIPEGKSMNAENGQKVVAQILSYGEEGKNPEGEIKEILGSITDPGTDILSIAKAYDIPMDFPPEVLEQLEDIPEEVEPRDLQGRKDLRHLQTVTIDGEDAKDLDDAVTLEEKDGHYFLGVHIADVSHYVKEGTPLDREALKRGTSVYLVDRVIPMLPPRLSNGICSLNEGVDRLVLSCIMELDEKGAMLGHEIAEAVIRSDRRMTYTAVKKILEEEDPEVCREYEALTPLFLRMGRLSSLIRERRRKRGSIDFDFPESKILLNEKGFPTQIKPYERNSATKLIEDFMLSANETIAEDYYWQQQPFLYRVHEKPDEDRIQSFATFINNFGLSLHISGQGIHPKKLQALLDRVENTPEEPLISRLMLRSMKQARYDVEGNGHFGLAAEYYCHFTSPIRRYPDLQIHRIIKENLHGELNEARQAHYRKILPGVALQSSSTERRAEEAERDVEKYKKTQYMTRHLGEELEGVISGVTGYGFYVELPNTVEGMVHVNSLEDDYYQFREESYSLTGEMSGREFKLGQRVRIVVEQADPVLRTIDFRLANSRI</sequence>
<dbReference type="InterPro" id="IPR040476">
    <property type="entry name" value="CSD2"/>
</dbReference>
<gene>
    <name evidence="8" type="primary">rnr</name>
    <name evidence="10" type="ORF">EV209_2786</name>
</gene>
<dbReference type="PANTHER" id="PTHR23355">
    <property type="entry name" value="RIBONUCLEASE"/>
    <property type="match status" value="1"/>
</dbReference>
<dbReference type="PROSITE" id="PS50126">
    <property type="entry name" value="S1"/>
    <property type="match status" value="1"/>
</dbReference>
<evidence type="ECO:0000256" key="3">
    <source>
        <dbReference type="ARBA" id="ARBA00022490"/>
    </source>
</evidence>
<keyword evidence="5 8" id="KW-0378">Hydrolase</keyword>
<keyword evidence="4 8" id="KW-0540">Nuclease</keyword>
<dbReference type="Pfam" id="PF00575">
    <property type="entry name" value="S1"/>
    <property type="match status" value="1"/>
</dbReference>
<reference evidence="10 11" key="1">
    <citation type="submission" date="2019-02" db="EMBL/GenBank/DDBJ databases">
        <title>Genomic Encyclopedia of Type Strains, Phase IV (KMG-IV): sequencing the most valuable type-strain genomes for metagenomic binning, comparative biology and taxonomic classification.</title>
        <authorList>
            <person name="Goeker M."/>
        </authorList>
    </citation>
    <scope>NUCLEOTIDE SEQUENCE [LARGE SCALE GENOMIC DNA]</scope>
    <source>
        <strain evidence="10 11">DSM 29486</strain>
    </source>
</reference>
<evidence type="ECO:0000259" key="9">
    <source>
        <dbReference type="PROSITE" id="PS50126"/>
    </source>
</evidence>
<comment type="catalytic activity">
    <reaction evidence="1 8">
        <text>Exonucleolytic cleavage in the 3'- to 5'-direction to yield nucleoside 5'-phosphates.</text>
        <dbReference type="EC" id="3.1.13.1"/>
    </reaction>
</comment>
<dbReference type="PANTHER" id="PTHR23355:SF9">
    <property type="entry name" value="DIS3-LIKE EXONUCLEASE 2"/>
    <property type="match status" value="1"/>
</dbReference>
<dbReference type="InterPro" id="IPR013223">
    <property type="entry name" value="RNase_B_OB_dom"/>
</dbReference>
<dbReference type="Proteomes" id="UP000292927">
    <property type="component" value="Unassembled WGS sequence"/>
</dbReference>
<dbReference type="Pfam" id="PF08206">
    <property type="entry name" value="OB_RNB"/>
    <property type="match status" value="1"/>
</dbReference>
<dbReference type="InterPro" id="IPR001900">
    <property type="entry name" value="RNase_II/R"/>
</dbReference>
<protein>
    <recommendedName>
        <fullName evidence="8">Ribonuclease R</fullName>
        <shortName evidence="8">RNase R</shortName>
        <ecNumber evidence="8">3.1.13.1</ecNumber>
    </recommendedName>
</protein>
<dbReference type="InterPro" id="IPR050180">
    <property type="entry name" value="RNR_Ribonuclease"/>
</dbReference>
<name>A0A4Q7P0Z7_9FIRM</name>